<dbReference type="OrthoDB" id="2421350at2759"/>
<gene>
    <name evidence="1" type="ORF">C2G38_2030707</name>
</gene>
<protein>
    <submittedName>
        <fullName evidence="1">Uncharacterized protein</fullName>
    </submittedName>
</protein>
<comment type="caution">
    <text evidence="1">The sequence shown here is derived from an EMBL/GenBank/DDBJ whole genome shotgun (WGS) entry which is preliminary data.</text>
</comment>
<organism evidence="1 2">
    <name type="scientific">Gigaspora rosea</name>
    <dbReference type="NCBI Taxonomy" id="44941"/>
    <lineage>
        <taxon>Eukaryota</taxon>
        <taxon>Fungi</taxon>
        <taxon>Fungi incertae sedis</taxon>
        <taxon>Mucoromycota</taxon>
        <taxon>Glomeromycotina</taxon>
        <taxon>Glomeromycetes</taxon>
        <taxon>Diversisporales</taxon>
        <taxon>Gigasporaceae</taxon>
        <taxon>Gigaspora</taxon>
    </lineage>
</organism>
<evidence type="ECO:0000313" key="1">
    <source>
        <dbReference type="EMBL" id="RIB25865.1"/>
    </source>
</evidence>
<accession>A0A397VTH0</accession>
<proteinExistence type="predicted"/>
<keyword evidence="2" id="KW-1185">Reference proteome</keyword>
<sequence length="104" mass="12155">MNFDNSRFKKPTEVILEVYDELFHCFQQMIPDKISEFSIKRSCDFIKNHTLNENISDEADSKFLQGIHKTITAISPNCEIRGLDERYLVCLNWENIGVVPEVED</sequence>
<reference evidence="1 2" key="1">
    <citation type="submission" date="2018-06" db="EMBL/GenBank/DDBJ databases">
        <title>Comparative genomics reveals the genomic features of Rhizophagus irregularis, R. cerebriforme, R. diaphanum and Gigaspora rosea, and their symbiotic lifestyle signature.</title>
        <authorList>
            <person name="Morin E."/>
            <person name="San Clemente H."/>
            <person name="Chen E.C.H."/>
            <person name="De La Providencia I."/>
            <person name="Hainaut M."/>
            <person name="Kuo A."/>
            <person name="Kohler A."/>
            <person name="Murat C."/>
            <person name="Tang N."/>
            <person name="Roy S."/>
            <person name="Loubradou J."/>
            <person name="Henrissat B."/>
            <person name="Grigoriev I.V."/>
            <person name="Corradi N."/>
            <person name="Roux C."/>
            <person name="Martin F.M."/>
        </authorList>
    </citation>
    <scope>NUCLEOTIDE SEQUENCE [LARGE SCALE GENOMIC DNA]</scope>
    <source>
        <strain evidence="1 2">DAOM 194757</strain>
    </source>
</reference>
<dbReference type="Proteomes" id="UP000266673">
    <property type="component" value="Unassembled WGS sequence"/>
</dbReference>
<evidence type="ECO:0000313" key="2">
    <source>
        <dbReference type="Proteomes" id="UP000266673"/>
    </source>
</evidence>
<dbReference type="EMBL" id="QKWP01000159">
    <property type="protein sequence ID" value="RIB25865.1"/>
    <property type="molecule type" value="Genomic_DNA"/>
</dbReference>
<name>A0A397VTH0_9GLOM</name>
<dbReference type="AlphaFoldDB" id="A0A397VTH0"/>